<dbReference type="Pfam" id="PF20399">
    <property type="entry name" value="PH_20"/>
    <property type="match status" value="1"/>
</dbReference>
<evidence type="ECO:0000256" key="1">
    <source>
        <dbReference type="ARBA" id="ARBA00022553"/>
    </source>
</evidence>
<accession>A0A8H7QK06</accession>
<dbReference type="EMBL" id="JAEPRC010000636">
    <property type="protein sequence ID" value="KAG2193684.1"/>
    <property type="molecule type" value="Genomic_DNA"/>
</dbReference>
<evidence type="ECO:0000256" key="2">
    <source>
        <dbReference type="SAM" id="MobiDB-lite"/>
    </source>
</evidence>
<dbReference type="Gene3D" id="2.30.29.30">
    <property type="entry name" value="Pleckstrin-homology domain (PH domain)/Phosphotyrosine-binding domain (PTB)"/>
    <property type="match status" value="1"/>
</dbReference>
<dbReference type="InterPro" id="IPR046868">
    <property type="entry name" value="BAR_4"/>
</dbReference>
<dbReference type="AlphaFoldDB" id="A0A8H7QK06"/>
<dbReference type="SUPFAM" id="SSF103657">
    <property type="entry name" value="BAR/IMD domain-like"/>
    <property type="match status" value="1"/>
</dbReference>
<reference evidence="5" key="1">
    <citation type="submission" date="2020-12" db="EMBL/GenBank/DDBJ databases">
        <title>Metabolic potential, ecology and presence of endohyphal bacteria is reflected in genomic diversity of Mucoromycotina.</title>
        <authorList>
            <person name="Muszewska A."/>
            <person name="Okrasinska A."/>
            <person name="Steczkiewicz K."/>
            <person name="Drgas O."/>
            <person name="Orlowska M."/>
            <person name="Perlinska-Lenart U."/>
            <person name="Aleksandrzak-Piekarczyk T."/>
            <person name="Szatraj K."/>
            <person name="Zielenkiewicz U."/>
            <person name="Pilsyk S."/>
            <person name="Malc E."/>
            <person name="Mieczkowski P."/>
            <person name="Kruszewska J.S."/>
            <person name="Biernat P."/>
            <person name="Pawlowska J."/>
        </authorList>
    </citation>
    <scope>NUCLEOTIDE SEQUENCE</scope>
    <source>
        <strain evidence="5">CBS 226.32</strain>
    </source>
</reference>
<keyword evidence="6" id="KW-1185">Reference proteome</keyword>
<gene>
    <name evidence="5" type="ORF">INT46_004868</name>
</gene>
<proteinExistence type="predicted"/>
<organism evidence="5 6">
    <name type="scientific">Mucor plumbeus</name>
    <dbReference type="NCBI Taxonomy" id="97098"/>
    <lineage>
        <taxon>Eukaryota</taxon>
        <taxon>Fungi</taxon>
        <taxon>Fungi incertae sedis</taxon>
        <taxon>Mucoromycota</taxon>
        <taxon>Mucoromycotina</taxon>
        <taxon>Mucoromycetes</taxon>
        <taxon>Mucorales</taxon>
        <taxon>Mucorineae</taxon>
        <taxon>Mucoraceae</taxon>
        <taxon>Mucor</taxon>
    </lineage>
</organism>
<dbReference type="InterPro" id="IPR027267">
    <property type="entry name" value="AH/BAR_dom_sf"/>
</dbReference>
<evidence type="ECO:0000259" key="4">
    <source>
        <dbReference type="Pfam" id="PF20400"/>
    </source>
</evidence>
<dbReference type="Proteomes" id="UP000650833">
    <property type="component" value="Unassembled WGS sequence"/>
</dbReference>
<feature type="region of interest" description="Disordered" evidence="2">
    <location>
        <begin position="536"/>
        <end position="557"/>
    </location>
</feature>
<feature type="region of interest" description="Disordered" evidence="2">
    <location>
        <begin position="665"/>
        <end position="689"/>
    </location>
</feature>
<dbReference type="InterPro" id="IPR011993">
    <property type="entry name" value="PH-like_dom_sf"/>
</dbReference>
<comment type="caution">
    <text evidence="5">The sequence shown here is derived from an EMBL/GenBank/DDBJ whole genome shotgun (WGS) entry which is preliminary data.</text>
</comment>
<evidence type="ECO:0008006" key="7">
    <source>
        <dbReference type="Google" id="ProtNLM"/>
    </source>
</evidence>
<evidence type="ECO:0000313" key="5">
    <source>
        <dbReference type="EMBL" id="KAG2193684.1"/>
    </source>
</evidence>
<dbReference type="InterPro" id="IPR046869">
    <property type="entry name" value="SLM1/RGC1-like_PH"/>
</dbReference>
<feature type="region of interest" description="Disordered" evidence="2">
    <location>
        <begin position="82"/>
        <end position="103"/>
    </location>
</feature>
<dbReference type="PANTHER" id="PTHR31941">
    <property type="entry name" value="CYTOSKELETAL SIGNALING PROTEIN SLM1"/>
    <property type="match status" value="1"/>
</dbReference>
<evidence type="ECO:0000259" key="3">
    <source>
        <dbReference type="Pfam" id="PF20399"/>
    </source>
</evidence>
<name>A0A8H7QK06_9FUNG</name>
<feature type="compositionally biased region" description="Polar residues" evidence="2">
    <location>
        <begin position="88"/>
        <end position="97"/>
    </location>
</feature>
<feature type="domain" description="SLM1/RGC1-like PH" evidence="3">
    <location>
        <begin position="400"/>
        <end position="470"/>
    </location>
</feature>
<protein>
    <recommendedName>
        <fullName evidence="7">PH domain-containing protein</fullName>
    </recommendedName>
</protein>
<feature type="domain" description="SLM1/RGC1-like BAR-like" evidence="4">
    <location>
        <begin position="191"/>
        <end position="381"/>
    </location>
</feature>
<dbReference type="OrthoDB" id="5598057at2759"/>
<keyword evidence="1" id="KW-0597">Phosphoprotein</keyword>
<dbReference type="Pfam" id="PF20400">
    <property type="entry name" value="BAR_4"/>
    <property type="match status" value="1"/>
</dbReference>
<dbReference type="PANTHER" id="PTHR31941:SF1">
    <property type="entry name" value="CYTOSKELETAL SIGNALING PROTEIN SLM1"/>
    <property type="match status" value="1"/>
</dbReference>
<evidence type="ECO:0000313" key="6">
    <source>
        <dbReference type="Proteomes" id="UP000650833"/>
    </source>
</evidence>
<sequence length="689" mass="77841">MVSIDTTTLMPQQDMNSYQNKVIPMNEKTEQQQSLITPPMSPINTSINRSSLKITAGQTGLPWLARDSEAEGFSPTLMQHSPEEMSIRSPTNDSINSAPPPKFMARPRTVSVIRIPTRKRTMQKHIYTMKDGLDPVKVLCNRLLSWQVSVKYLLSMFHSIKKVESNTGKGYRKIDSKFSIPIKIKDQFKSSHGVQDAWSAFRQYTRENSLIHQDFVDFIENEIVPMLHIILKDIHNMMQSLKKNKNLRTNTLWECRKKADKVITQLNSDIYSTVNCQEKAKNNYVIPKNRDPLLSKYVVIHTIRDLYRHENRLHKDFLETQDRYRQFEQEKIVGVYTELFQTFEQYRIQHHLENLEGVVKVATILNAIETDAEWLDFVQHHDSELVRPNAAFKNEEAFDFPNASHPLVQPLAIGVLQRHHGKKWHEEYYVLSPVGLLHCFKSEKNLLNTPLKPESTMFVPQCTILISSTSQLLELKGKFLGSLFGSKKLVELSSSNFALIKHWIDILGPMATQQETAVIDTPLPPQNVVAADNRSIHSKVQAEDEPESSNLGSVTQNGVSTAATPIQPIDQGNTTNNFQPITNIPASDHQNHHDDADSDHGFVKQTVEYSTHSPIAESETNPLQSMSATVSYSNPTGLSTPTGTMTPTQQQQDVHASLASGTKAITTPLKMPGGGPTREDSDIFWDTAA</sequence>
<dbReference type="Gene3D" id="1.20.1270.60">
    <property type="entry name" value="Arfaptin homology (AH) domain/BAR domain"/>
    <property type="match status" value="1"/>
</dbReference>
<feature type="compositionally biased region" description="Polar residues" evidence="2">
    <location>
        <begin position="548"/>
        <end position="557"/>
    </location>
</feature>